<reference evidence="2 3" key="1">
    <citation type="journal article" date="2012" name="PLoS Pathog.">
        <title>Diverse lifestyles and strategies of plant pathogenesis encoded in the genomes of eighteen Dothideomycetes fungi.</title>
        <authorList>
            <person name="Ohm R.A."/>
            <person name="Feau N."/>
            <person name="Henrissat B."/>
            <person name="Schoch C.L."/>
            <person name="Horwitz B.A."/>
            <person name="Barry K.W."/>
            <person name="Condon B.J."/>
            <person name="Copeland A.C."/>
            <person name="Dhillon B."/>
            <person name="Glaser F."/>
            <person name="Hesse C.N."/>
            <person name="Kosti I."/>
            <person name="LaButti K."/>
            <person name="Lindquist E.A."/>
            <person name="Lucas S."/>
            <person name="Salamov A.A."/>
            <person name="Bradshaw R.E."/>
            <person name="Ciuffetti L."/>
            <person name="Hamelin R.C."/>
            <person name="Kema G.H.J."/>
            <person name="Lawrence C."/>
            <person name="Scott J.A."/>
            <person name="Spatafora J.W."/>
            <person name="Turgeon B.G."/>
            <person name="de Wit P.J.G.M."/>
            <person name="Zhong S."/>
            <person name="Goodwin S.B."/>
            <person name="Grigoriev I.V."/>
        </authorList>
    </citation>
    <scope>NUCLEOTIDE SEQUENCE [LARGE SCALE GENOMIC DNA]</scope>
    <source>
        <strain evidence="3">28A</strain>
    </source>
</reference>
<evidence type="ECO:0000256" key="1">
    <source>
        <dbReference type="SAM" id="MobiDB-lite"/>
    </source>
</evidence>
<feature type="non-terminal residue" evidence="2">
    <location>
        <position position="185"/>
    </location>
</feature>
<feature type="compositionally biased region" description="Polar residues" evidence="1">
    <location>
        <begin position="48"/>
        <end position="73"/>
    </location>
</feature>
<name>R0KMH6_EXST2</name>
<evidence type="ECO:0000313" key="3">
    <source>
        <dbReference type="Proteomes" id="UP000016935"/>
    </source>
</evidence>
<feature type="compositionally biased region" description="Low complexity" evidence="1">
    <location>
        <begin position="173"/>
        <end position="185"/>
    </location>
</feature>
<keyword evidence="3" id="KW-1185">Reference proteome</keyword>
<accession>R0KMH6</accession>
<evidence type="ECO:0000313" key="2">
    <source>
        <dbReference type="EMBL" id="EOA90334.1"/>
    </source>
</evidence>
<dbReference type="EMBL" id="KB908493">
    <property type="protein sequence ID" value="EOA90334.1"/>
    <property type="molecule type" value="Genomic_DNA"/>
</dbReference>
<dbReference type="HOGENOM" id="CLU_1464706_0_0_1"/>
<feature type="region of interest" description="Disordered" evidence="1">
    <location>
        <begin position="136"/>
        <end position="185"/>
    </location>
</feature>
<gene>
    <name evidence="2" type="ORF">SETTUDRAFT_167233</name>
</gene>
<sequence>MLKQAVQMHDAIASTSQPNSACKQSSLGNAFNRTGSTQTSARPLANEVKQNIAGSQRPSASSTQGVKRTSNGLAKSLGPHEDDFDYPTLNIADMDKENTIPEDFYASGTHSAFLETALYDEDDFDSDVDLDVEDPATKGTVTYPTLPHVASARSGDSGYDSRSQTADTKPESDSSQPIPWSSSPL</sequence>
<dbReference type="AlphaFoldDB" id="R0KMH6"/>
<feature type="compositionally biased region" description="Polar residues" evidence="1">
    <location>
        <begin position="13"/>
        <end position="41"/>
    </location>
</feature>
<proteinExistence type="predicted"/>
<feature type="region of interest" description="Disordered" evidence="1">
    <location>
        <begin position="1"/>
        <end position="88"/>
    </location>
</feature>
<organism evidence="2 3">
    <name type="scientific">Exserohilum turcicum (strain 28A)</name>
    <name type="common">Northern leaf blight fungus</name>
    <name type="synonym">Setosphaeria turcica</name>
    <dbReference type="NCBI Taxonomy" id="671987"/>
    <lineage>
        <taxon>Eukaryota</taxon>
        <taxon>Fungi</taxon>
        <taxon>Dikarya</taxon>
        <taxon>Ascomycota</taxon>
        <taxon>Pezizomycotina</taxon>
        <taxon>Dothideomycetes</taxon>
        <taxon>Pleosporomycetidae</taxon>
        <taxon>Pleosporales</taxon>
        <taxon>Pleosporineae</taxon>
        <taxon>Pleosporaceae</taxon>
        <taxon>Exserohilum</taxon>
    </lineage>
</organism>
<dbReference type="STRING" id="671987.R0KMH6"/>
<dbReference type="OrthoDB" id="432234at2759"/>
<protein>
    <submittedName>
        <fullName evidence="2">Uncharacterized protein</fullName>
    </submittedName>
</protein>
<reference evidence="2 3" key="2">
    <citation type="journal article" date="2013" name="PLoS Genet.">
        <title>Comparative genome structure, secondary metabolite, and effector coding capacity across Cochliobolus pathogens.</title>
        <authorList>
            <person name="Condon B.J."/>
            <person name="Leng Y."/>
            <person name="Wu D."/>
            <person name="Bushley K.E."/>
            <person name="Ohm R.A."/>
            <person name="Otillar R."/>
            <person name="Martin J."/>
            <person name="Schackwitz W."/>
            <person name="Grimwood J."/>
            <person name="MohdZainudin N."/>
            <person name="Xue C."/>
            <person name="Wang R."/>
            <person name="Manning V.A."/>
            <person name="Dhillon B."/>
            <person name="Tu Z.J."/>
            <person name="Steffenson B.J."/>
            <person name="Salamov A."/>
            <person name="Sun H."/>
            <person name="Lowry S."/>
            <person name="LaButti K."/>
            <person name="Han J."/>
            <person name="Copeland A."/>
            <person name="Lindquist E."/>
            <person name="Barry K."/>
            <person name="Schmutz J."/>
            <person name="Baker S.E."/>
            <person name="Ciuffetti L.M."/>
            <person name="Grigoriev I.V."/>
            <person name="Zhong S."/>
            <person name="Turgeon B.G."/>
        </authorList>
    </citation>
    <scope>NUCLEOTIDE SEQUENCE [LARGE SCALE GENOMIC DNA]</scope>
    <source>
        <strain evidence="3">28A</strain>
    </source>
</reference>
<dbReference type="Proteomes" id="UP000016935">
    <property type="component" value="Unassembled WGS sequence"/>
</dbReference>
<dbReference type="RefSeq" id="XP_008022205.1">
    <property type="nucleotide sequence ID" value="XM_008024014.1"/>
</dbReference>
<dbReference type="GeneID" id="19400088"/>